<dbReference type="PANTHER" id="PTHR42803">
    <property type="entry name" value="ACYL-COA DEHYDROGENASE"/>
    <property type="match status" value="1"/>
</dbReference>
<evidence type="ECO:0000313" key="3">
    <source>
        <dbReference type="EMBL" id="HBK52555.1"/>
    </source>
</evidence>
<feature type="non-terminal residue" evidence="3">
    <location>
        <position position="1"/>
    </location>
</feature>
<evidence type="ECO:0000256" key="1">
    <source>
        <dbReference type="ARBA" id="ARBA00022630"/>
    </source>
</evidence>
<dbReference type="EMBL" id="DNZF01000029">
    <property type="protein sequence ID" value="HBK52555.1"/>
    <property type="molecule type" value="Genomic_DNA"/>
</dbReference>
<protein>
    <submittedName>
        <fullName evidence="3">Acyl-CoA dehydrogenase</fullName>
    </submittedName>
</protein>
<evidence type="ECO:0000259" key="2">
    <source>
        <dbReference type="Pfam" id="PF00441"/>
    </source>
</evidence>
<dbReference type="PANTHER" id="PTHR42803:SF1">
    <property type="entry name" value="BROAD-SPECIFICITY LINEAR ACYL-COA DEHYDROGENASE FADE5"/>
    <property type="match status" value="1"/>
</dbReference>
<feature type="non-terminal residue" evidence="3">
    <location>
        <position position="96"/>
    </location>
</feature>
<dbReference type="InterPro" id="IPR052166">
    <property type="entry name" value="Diverse_Acyl-CoA_DH"/>
</dbReference>
<comment type="caution">
    <text evidence="3">The sequence shown here is derived from an EMBL/GenBank/DDBJ whole genome shotgun (WGS) entry which is preliminary data.</text>
</comment>
<sequence>EDVRRMLLFQKSIMEACRALLYTTYFYQDLSHDAADPAEREYYDDMTMIQIPLCKAYVSDMAWISTEQAIQCLGGYGFIEEYAPAELARDCKIYSL</sequence>
<evidence type="ECO:0000313" key="4">
    <source>
        <dbReference type="Proteomes" id="UP000263273"/>
    </source>
</evidence>
<organism evidence="3 4">
    <name type="scientific">Syntrophomonas wolfei</name>
    <dbReference type="NCBI Taxonomy" id="863"/>
    <lineage>
        <taxon>Bacteria</taxon>
        <taxon>Bacillati</taxon>
        <taxon>Bacillota</taxon>
        <taxon>Clostridia</taxon>
        <taxon>Eubacteriales</taxon>
        <taxon>Syntrophomonadaceae</taxon>
        <taxon>Syntrophomonas</taxon>
    </lineage>
</organism>
<name>A0A354YTA2_9FIRM</name>
<dbReference type="SUPFAM" id="SSF47203">
    <property type="entry name" value="Acyl-CoA dehydrogenase C-terminal domain-like"/>
    <property type="match status" value="1"/>
</dbReference>
<dbReference type="InterPro" id="IPR036250">
    <property type="entry name" value="AcylCo_DH-like_C"/>
</dbReference>
<dbReference type="Proteomes" id="UP000263273">
    <property type="component" value="Unassembled WGS sequence"/>
</dbReference>
<accession>A0A354YTA2</accession>
<dbReference type="Gene3D" id="1.20.140.10">
    <property type="entry name" value="Butyryl-CoA Dehydrogenase, subunit A, domain 3"/>
    <property type="match status" value="1"/>
</dbReference>
<dbReference type="Pfam" id="PF00441">
    <property type="entry name" value="Acyl-CoA_dh_1"/>
    <property type="match status" value="1"/>
</dbReference>
<proteinExistence type="predicted"/>
<dbReference type="AlphaFoldDB" id="A0A354YTA2"/>
<keyword evidence="1" id="KW-0285">Flavoprotein</keyword>
<gene>
    <name evidence="3" type="ORF">DDZ44_01270</name>
</gene>
<feature type="domain" description="Acyl-CoA dehydrogenase/oxidase C-terminal" evidence="2">
    <location>
        <begin position="41"/>
        <end position="95"/>
    </location>
</feature>
<dbReference type="GO" id="GO:0016627">
    <property type="term" value="F:oxidoreductase activity, acting on the CH-CH group of donors"/>
    <property type="evidence" value="ECO:0007669"/>
    <property type="project" value="InterPro"/>
</dbReference>
<reference evidence="3 4" key="1">
    <citation type="journal article" date="2018" name="Nat. Biotechnol.">
        <title>A standardized bacterial taxonomy based on genome phylogeny substantially revises the tree of life.</title>
        <authorList>
            <person name="Parks D.H."/>
            <person name="Chuvochina M."/>
            <person name="Waite D.W."/>
            <person name="Rinke C."/>
            <person name="Skarshewski A."/>
            <person name="Chaumeil P.A."/>
            <person name="Hugenholtz P."/>
        </authorList>
    </citation>
    <scope>NUCLEOTIDE SEQUENCE [LARGE SCALE GENOMIC DNA]</scope>
    <source>
        <strain evidence="3">UBA10948</strain>
    </source>
</reference>
<dbReference type="InterPro" id="IPR009075">
    <property type="entry name" value="AcylCo_DH/oxidase_C"/>
</dbReference>